<gene>
    <name evidence="1" type="ORF">LCGC14_1608680</name>
</gene>
<dbReference type="InterPro" id="IPR054194">
    <property type="entry name" value="DUF6899"/>
</dbReference>
<proteinExistence type="predicted"/>
<evidence type="ECO:0000313" key="1">
    <source>
        <dbReference type="EMBL" id="KKM24078.1"/>
    </source>
</evidence>
<accession>A0A0F9KPV4</accession>
<name>A0A0F9KPV4_9ZZZZ</name>
<sequence length="89" mass="10554">MPYIKQEKRKELEMPLAKLLFKLNSKGDYNYIITMMLHHFIEKNGLRYEHLNDAMGIVESAKQEFYRTVVAPYEDKKIEENGSISELDK</sequence>
<dbReference type="EMBL" id="LAZR01012997">
    <property type="protein sequence ID" value="KKM24078.1"/>
    <property type="molecule type" value="Genomic_DNA"/>
</dbReference>
<comment type="caution">
    <text evidence="1">The sequence shown here is derived from an EMBL/GenBank/DDBJ whole genome shotgun (WGS) entry which is preliminary data.</text>
</comment>
<dbReference type="Pfam" id="PF21840">
    <property type="entry name" value="DUF6899"/>
    <property type="match status" value="1"/>
</dbReference>
<protein>
    <submittedName>
        <fullName evidence="1">Uncharacterized protein</fullName>
    </submittedName>
</protein>
<dbReference type="AlphaFoldDB" id="A0A0F9KPV4"/>
<reference evidence="1" key="1">
    <citation type="journal article" date="2015" name="Nature">
        <title>Complex archaea that bridge the gap between prokaryotes and eukaryotes.</title>
        <authorList>
            <person name="Spang A."/>
            <person name="Saw J.H."/>
            <person name="Jorgensen S.L."/>
            <person name="Zaremba-Niedzwiedzka K."/>
            <person name="Martijn J."/>
            <person name="Lind A.E."/>
            <person name="van Eijk R."/>
            <person name="Schleper C."/>
            <person name="Guy L."/>
            <person name="Ettema T.J."/>
        </authorList>
    </citation>
    <scope>NUCLEOTIDE SEQUENCE</scope>
</reference>
<organism evidence="1">
    <name type="scientific">marine sediment metagenome</name>
    <dbReference type="NCBI Taxonomy" id="412755"/>
    <lineage>
        <taxon>unclassified sequences</taxon>
        <taxon>metagenomes</taxon>
        <taxon>ecological metagenomes</taxon>
    </lineage>
</organism>